<evidence type="ECO:0000313" key="1">
    <source>
        <dbReference type="EMBL" id="MDO1512247.1"/>
    </source>
</evidence>
<reference evidence="1" key="1">
    <citation type="journal article" date="2014" name="Int. J. Syst. Evol. Microbiol.">
        <title>Complete genome of a new Firmicutes species belonging to the dominant human colonic microbiota ('Ruminococcus bicirculans') reveals two chromosomes and a selective capacity to utilize plant glucans.</title>
        <authorList>
            <consortium name="NISC Comparative Sequencing Program"/>
            <person name="Wegmann U."/>
            <person name="Louis P."/>
            <person name="Goesmann A."/>
            <person name="Henrissat B."/>
            <person name="Duncan S.H."/>
            <person name="Flint H.J."/>
        </authorList>
    </citation>
    <scope>NUCLEOTIDE SEQUENCE</scope>
    <source>
        <strain evidence="1">CECT 8869</strain>
    </source>
</reference>
<dbReference type="Gene3D" id="3.40.50.300">
    <property type="entry name" value="P-loop containing nucleotide triphosphate hydrolases"/>
    <property type="match status" value="1"/>
</dbReference>
<protein>
    <recommendedName>
        <fullName evidence="3">ATP-binding protein</fullName>
    </recommendedName>
</protein>
<dbReference type="InterPro" id="IPR027417">
    <property type="entry name" value="P-loop_NTPase"/>
</dbReference>
<dbReference type="Proteomes" id="UP001168579">
    <property type="component" value="Unassembled WGS sequence"/>
</dbReference>
<dbReference type="SUPFAM" id="SSF52540">
    <property type="entry name" value="P-loop containing nucleoside triphosphate hydrolases"/>
    <property type="match status" value="1"/>
</dbReference>
<name>A0ABT8RP56_9FLAO</name>
<gene>
    <name evidence="1" type="ORF">Q2T41_06220</name>
</gene>
<comment type="caution">
    <text evidence="1">The sequence shown here is derived from an EMBL/GenBank/DDBJ whole genome shotgun (WGS) entry which is preliminary data.</text>
</comment>
<keyword evidence="2" id="KW-1185">Reference proteome</keyword>
<accession>A0ABT8RP56</accession>
<dbReference type="RefSeq" id="WP_304435363.1">
    <property type="nucleotide sequence ID" value="NZ_JAUKUC010000001.1"/>
</dbReference>
<evidence type="ECO:0000313" key="2">
    <source>
        <dbReference type="Proteomes" id="UP001168579"/>
    </source>
</evidence>
<dbReference type="EMBL" id="JAUKUC010000001">
    <property type="protein sequence ID" value="MDO1512247.1"/>
    <property type="molecule type" value="Genomic_DNA"/>
</dbReference>
<reference evidence="1" key="2">
    <citation type="submission" date="2023-06" db="EMBL/GenBank/DDBJ databases">
        <authorList>
            <person name="Lucena T."/>
            <person name="Sun Q."/>
        </authorList>
    </citation>
    <scope>NUCLEOTIDE SEQUENCE</scope>
    <source>
        <strain evidence="1">CECT 8869</strain>
    </source>
</reference>
<proteinExistence type="predicted"/>
<organism evidence="1 2">
    <name type="scientific">Maribacter confluentis</name>
    <dbReference type="NCBI Taxonomy" id="1656093"/>
    <lineage>
        <taxon>Bacteria</taxon>
        <taxon>Pseudomonadati</taxon>
        <taxon>Bacteroidota</taxon>
        <taxon>Flavobacteriia</taxon>
        <taxon>Flavobacteriales</taxon>
        <taxon>Flavobacteriaceae</taxon>
        <taxon>Maribacter</taxon>
    </lineage>
</organism>
<sequence>MSNQMWKKLGFRESPYDTKPLNVTKDDVDLLLGRDTEQIDFLTSIESDSQGIFIISGVPGVGKTSFLNVQQFLLESGQADFGPRLLASRVLCPIQPSDEPKHIAVRCIQTYCKSIKEYCAITQSDVPSETKKVDAWVHQNKPATLNLGFSVLGNGLNGGRELHLPSINETTYETLVEIIGTIANEVKSELKLEGSIIVFDNMENLHVDDLNDCLTTFRDTLFTIPNIWWVLIGQSGLSSLIQSTTPKVFQRLSGSLELKPIDVIDLIKAVDIRVDRFHTASGGSSPITKETYLKLFESSNGEIRFVFKYCHATCINFIGTIRKLILEKGLRLNEKVFDKFMGEHLVNNQISDSFANTCLKNIIVDEFNGYHLSHDEKKVLKKIGEMNTVRPKDFVHFKEYGVKTMQKFTNSFLVKLADQNLLLRRQEGKSLTYELRGISVFALEYGLLNGA</sequence>
<evidence type="ECO:0008006" key="3">
    <source>
        <dbReference type="Google" id="ProtNLM"/>
    </source>
</evidence>